<dbReference type="RefSeq" id="WP_024048900.1">
    <property type="nucleotide sequence ID" value="NZ_CABWNB010000001.1"/>
</dbReference>
<dbReference type="Gene3D" id="3.30.230.10">
    <property type="match status" value="1"/>
</dbReference>
<dbReference type="InterPro" id="IPR013810">
    <property type="entry name" value="Ribosomal_uS5_N"/>
</dbReference>
<evidence type="ECO:0000256" key="7">
    <source>
        <dbReference type="ARBA" id="ARBA00062000"/>
    </source>
</evidence>
<comment type="subunit">
    <text evidence="7 8">Part of the 30S ribosomal subunit. Contacts proteins S4 and S8.</text>
</comment>
<dbReference type="Gene3D" id="3.30.160.20">
    <property type="match status" value="1"/>
</dbReference>
<name>A0A841QZ48_9FIRM</name>
<dbReference type="Pfam" id="PF00333">
    <property type="entry name" value="Ribosomal_S5"/>
    <property type="match status" value="1"/>
</dbReference>
<keyword evidence="3 8" id="KW-0694">RNA-binding</keyword>
<comment type="function">
    <text evidence="8">With S4 and S12 plays an important role in translational accuracy.</text>
</comment>
<comment type="domain">
    <text evidence="8">The N-terminal domain interacts with the head of the 30S subunit; the C-terminal domain interacts with the body and contacts protein S4. The interaction surface between S4 and S5 is involved in control of translational fidelity.</text>
</comment>
<sequence>MARFEKKESDLQEKVVFINRVAKVVKGGTRFSFSALVVVGDGKGNVGAGMGKAKEVPEAIRKGVADAKKNMVAVHLKNGTIPYAVTGICGAGRVFLKPAAEGTGVIAGGPVRVVLELAGVRNILTKSIGSANPMNMVKATINGLLDLKRAEDIAALRGKSVEELYN</sequence>
<dbReference type="NCBIfam" id="TIGR01021">
    <property type="entry name" value="rpsE_bact"/>
    <property type="match status" value="1"/>
</dbReference>
<evidence type="ECO:0000256" key="4">
    <source>
        <dbReference type="ARBA" id="ARBA00022980"/>
    </source>
</evidence>
<evidence type="ECO:0000256" key="9">
    <source>
        <dbReference type="RuleBase" id="RU003823"/>
    </source>
</evidence>
<dbReference type="Proteomes" id="UP000591941">
    <property type="component" value="Unassembled WGS sequence"/>
</dbReference>
<evidence type="ECO:0000256" key="6">
    <source>
        <dbReference type="ARBA" id="ARBA00035255"/>
    </source>
</evidence>
<dbReference type="PANTHER" id="PTHR13718:SF61">
    <property type="entry name" value="SMALL RIBOSOMAL SUBUNIT PROTEIN US5M"/>
    <property type="match status" value="1"/>
</dbReference>
<dbReference type="GeneID" id="93486228"/>
<dbReference type="InterPro" id="IPR014721">
    <property type="entry name" value="Ribsml_uS5_D2-typ_fold_subgr"/>
</dbReference>
<proteinExistence type="inferred from homology"/>
<dbReference type="OrthoDB" id="9809045at2"/>
<feature type="domain" description="S5 DRBM" evidence="10">
    <location>
        <begin position="11"/>
        <end position="74"/>
    </location>
</feature>
<reference evidence="11 12" key="1">
    <citation type="submission" date="2020-08" db="EMBL/GenBank/DDBJ databases">
        <title>Genomic Encyclopedia of Type Strains, Phase IV (KMG-IV): sequencing the most valuable type-strain genomes for metagenomic binning, comparative biology and taxonomic classification.</title>
        <authorList>
            <person name="Goeker M."/>
        </authorList>
    </citation>
    <scope>NUCLEOTIDE SEQUENCE [LARGE SCALE GENOMIC DNA]</scope>
    <source>
        <strain evidence="11 12">DSM 21255</strain>
    </source>
</reference>
<evidence type="ECO:0000256" key="1">
    <source>
        <dbReference type="ARBA" id="ARBA00008945"/>
    </source>
</evidence>
<dbReference type="PANTHER" id="PTHR13718">
    <property type="entry name" value="RIBOSOMAL S SUBUNIT"/>
    <property type="match status" value="1"/>
</dbReference>
<dbReference type="GO" id="GO:0003735">
    <property type="term" value="F:structural constituent of ribosome"/>
    <property type="evidence" value="ECO:0007669"/>
    <property type="project" value="UniProtKB-UniRule"/>
</dbReference>
<keyword evidence="12" id="KW-1185">Reference proteome</keyword>
<dbReference type="GO" id="GO:0042254">
    <property type="term" value="P:ribosome biogenesis"/>
    <property type="evidence" value="ECO:0007669"/>
    <property type="project" value="UniProtKB-ARBA"/>
</dbReference>
<evidence type="ECO:0000313" key="11">
    <source>
        <dbReference type="EMBL" id="MBB6477914.1"/>
    </source>
</evidence>
<dbReference type="FunFam" id="3.30.230.10:FF:000002">
    <property type="entry name" value="30S ribosomal protein S5"/>
    <property type="match status" value="1"/>
</dbReference>
<dbReference type="AlphaFoldDB" id="A0A841QZ48"/>
<dbReference type="SUPFAM" id="SSF54211">
    <property type="entry name" value="Ribosomal protein S5 domain 2-like"/>
    <property type="match status" value="1"/>
</dbReference>
<keyword evidence="4 8" id="KW-0689">Ribosomal protein</keyword>
<accession>A0A841QZ48</accession>
<evidence type="ECO:0000256" key="5">
    <source>
        <dbReference type="ARBA" id="ARBA00023274"/>
    </source>
</evidence>
<dbReference type="GO" id="GO:0006412">
    <property type="term" value="P:translation"/>
    <property type="evidence" value="ECO:0007669"/>
    <property type="project" value="UniProtKB-UniRule"/>
</dbReference>
<evidence type="ECO:0000259" key="10">
    <source>
        <dbReference type="PROSITE" id="PS50881"/>
    </source>
</evidence>
<evidence type="ECO:0000313" key="12">
    <source>
        <dbReference type="Proteomes" id="UP000591941"/>
    </source>
</evidence>
<dbReference type="PROSITE" id="PS50881">
    <property type="entry name" value="S5_DSRBD"/>
    <property type="match status" value="1"/>
</dbReference>
<evidence type="ECO:0000256" key="2">
    <source>
        <dbReference type="ARBA" id="ARBA00022730"/>
    </source>
</evidence>
<dbReference type="FunFam" id="3.30.160.20:FF:000001">
    <property type="entry name" value="30S ribosomal protein S5"/>
    <property type="match status" value="1"/>
</dbReference>
<dbReference type="GO" id="GO:0022627">
    <property type="term" value="C:cytosolic small ribosomal subunit"/>
    <property type="evidence" value="ECO:0007669"/>
    <property type="project" value="TreeGrafter"/>
</dbReference>
<comment type="function">
    <text evidence="8">Located at the back of the 30S subunit body where it stabilizes the conformation of the head with respect to the body.</text>
</comment>
<dbReference type="InterPro" id="IPR005712">
    <property type="entry name" value="Ribosomal_uS5_bac-type"/>
</dbReference>
<dbReference type="InterPro" id="IPR020568">
    <property type="entry name" value="Ribosomal_Su5_D2-typ_SF"/>
</dbReference>
<comment type="caution">
    <text evidence="11">The sequence shown here is derived from an EMBL/GenBank/DDBJ whole genome shotgun (WGS) entry which is preliminary data.</text>
</comment>
<dbReference type="SUPFAM" id="SSF54768">
    <property type="entry name" value="dsRNA-binding domain-like"/>
    <property type="match status" value="1"/>
</dbReference>
<evidence type="ECO:0000256" key="3">
    <source>
        <dbReference type="ARBA" id="ARBA00022884"/>
    </source>
</evidence>
<organism evidence="11 12">
    <name type="scientific">Negativicoccus succinicivorans</name>
    <dbReference type="NCBI Taxonomy" id="620903"/>
    <lineage>
        <taxon>Bacteria</taxon>
        <taxon>Bacillati</taxon>
        <taxon>Bacillota</taxon>
        <taxon>Negativicutes</taxon>
        <taxon>Veillonellales</taxon>
        <taxon>Veillonellaceae</taxon>
        <taxon>Negativicoccus</taxon>
    </lineage>
</organism>
<dbReference type="HAMAP" id="MF_01307_B">
    <property type="entry name" value="Ribosomal_uS5_B"/>
    <property type="match status" value="1"/>
</dbReference>
<dbReference type="Pfam" id="PF03719">
    <property type="entry name" value="Ribosomal_S5_C"/>
    <property type="match status" value="1"/>
</dbReference>
<dbReference type="GO" id="GO:0019843">
    <property type="term" value="F:rRNA binding"/>
    <property type="evidence" value="ECO:0007669"/>
    <property type="project" value="UniProtKB-UniRule"/>
</dbReference>
<keyword evidence="2 8" id="KW-0699">rRNA-binding</keyword>
<keyword evidence="5 8" id="KW-0687">Ribonucleoprotein</keyword>
<protein>
    <recommendedName>
        <fullName evidence="6 8">Small ribosomal subunit protein uS5</fullName>
    </recommendedName>
</protein>
<evidence type="ECO:0000256" key="8">
    <source>
        <dbReference type="HAMAP-Rule" id="MF_01307"/>
    </source>
</evidence>
<comment type="similarity">
    <text evidence="1 8 9">Belongs to the universal ribosomal protein uS5 family.</text>
</comment>
<gene>
    <name evidence="8" type="primary">rpsE</name>
    <name evidence="11" type="ORF">HNR45_000967</name>
</gene>
<dbReference type="InterPro" id="IPR000851">
    <property type="entry name" value="Ribosomal_uS5"/>
</dbReference>
<dbReference type="InterPro" id="IPR005324">
    <property type="entry name" value="Ribosomal_uS5_C"/>
</dbReference>
<dbReference type="EMBL" id="JACHHI010000004">
    <property type="protein sequence ID" value="MBB6477914.1"/>
    <property type="molecule type" value="Genomic_DNA"/>
</dbReference>